<evidence type="ECO:0000256" key="1">
    <source>
        <dbReference type="SAM" id="Phobius"/>
    </source>
</evidence>
<dbReference type="Proteomes" id="UP000523079">
    <property type="component" value="Unassembled WGS sequence"/>
</dbReference>
<protein>
    <recommendedName>
        <fullName evidence="4">O-antigen ligase like membrane protein</fullName>
    </recommendedName>
</protein>
<name>A0A7W3P4C1_9ACTN</name>
<dbReference type="AlphaFoldDB" id="A0A7W3P4C1"/>
<keyword evidence="1" id="KW-1133">Transmembrane helix</keyword>
<evidence type="ECO:0000313" key="3">
    <source>
        <dbReference type="Proteomes" id="UP000523079"/>
    </source>
</evidence>
<keyword evidence="3" id="KW-1185">Reference proteome</keyword>
<feature type="transmembrane region" description="Helical" evidence="1">
    <location>
        <begin position="6"/>
        <end position="25"/>
    </location>
</feature>
<feature type="transmembrane region" description="Helical" evidence="1">
    <location>
        <begin position="220"/>
        <end position="249"/>
    </location>
</feature>
<feature type="transmembrane region" description="Helical" evidence="1">
    <location>
        <begin position="366"/>
        <end position="385"/>
    </location>
</feature>
<organism evidence="2 3">
    <name type="scientific">Microlunatus kandeliicorticis</name>
    <dbReference type="NCBI Taxonomy" id="1759536"/>
    <lineage>
        <taxon>Bacteria</taxon>
        <taxon>Bacillati</taxon>
        <taxon>Actinomycetota</taxon>
        <taxon>Actinomycetes</taxon>
        <taxon>Propionibacteriales</taxon>
        <taxon>Propionibacteriaceae</taxon>
        <taxon>Microlunatus</taxon>
    </lineage>
</organism>
<sequence length="448" mass="46588">MSATELDRLLAYAALAALGVLGVVALRRWPRLAAAVLVVTFAFVPIWLGVTVIAYWQPASVAAGAVVVALLLRRSRHVWSLPDLVGVALLFVVAVELGFGMIGLTPAFTAVTVYGFAYLAGRLVGRSVDAGWLNGLVAVVFGLAGALAVVEFVTGLNPFTTYLRFGDADLLSVWGTIQTRAGLPRAEGAFGHSLALGSSMAVGVALALSSRFRPAVRLALVAVMAAAAAVTLSRTGMVCCILAVLLSVVCLRHGLGRRLRVILGGGLVVGGAVLLVLLRTVFVESGAEATNSAAYRGRLLDLVTAMSPFGLTSQYSLSSTGTPSYGGFASIDNAALLTGLTYGWVPVLVLLVLLAGAVLRAVQRRAGAATIAVIALVPAFFTVAFITQYALVAWFVVGLAATELETGARRSPRRRPAIPFTVPVRARDAATPVLTAPPSFPRVSGARR</sequence>
<evidence type="ECO:0008006" key="4">
    <source>
        <dbReference type="Google" id="ProtNLM"/>
    </source>
</evidence>
<comment type="caution">
    <text evidence="2">The sequence shown here is derived from an EMBL/GenBank/DDBJ whole genome shotgun (WGS) entry which is preliminary data.</text>
</comment>
<feature type="transmembrane region" description="Helical" evidence="1">
    <location>
        <begin position="337"/>
        <end position="359"/>
    </location>
</feature>
<feature type="transmembrane region" description="Helical" evidence="1">
    <location>
        <begin position="261"/>
        <end position="278"/>
    </location>
</feature>
<evidence type="ECO:0000313" key="2">
    <source>
        <dbReference type="EMBL" id="MBA8792675.1"/>
    </source>
</evidence>
<proteinExistence type="predicted"/>
<accession>A0A7W3P4C1</accession>
<keyword evidence="1" id="KW-0812">Transmembrane</keyword>
<keyword evidence="1" id="KW-0472">Membrane</keyword>
<dbReference type="RefSeq" id="WP_182558295.1">
    <property type="nucleotide sequence ID" value="NZ_JACGWT010000001.1"/>
</dbReference>
<feature type="transmembrane region" description="Helical" evidence="1">
    <location>
        <begin position="108"/>
        <end position="125"/>
    </location>
</feature>
<dbReference type="EMBL" id="JACGWT010000001">
    <property type="protein sequence ID" value="MBA8792675.1"/>
    <property type="molecule type" value="Genomic_DNA"/>
</dbReference>
<feature type="transmembrane region" description="Helical" evidence="1">
    <location>
        <begin position="132"/>
        <end position="153"/>
    </location>
</feature>
<feature type="transmembrane region" description="Helical" evidence="1">
    <location>
        <begin position="32"/>
        <end position="48"/>
    </location>
</feature>
<reference evidence="2 3" key="1">
    <citation type="submission" date="2020-07" db="EMBL/GenBank/DDBJ databases">
        <title>Sequencing the genomes of 1000 actinobacteria strains.</title>
        <authorList>
            <person name="Klenk H.-P."/>
        </authorList>
    </citation>
    <scope>NUCLEOTIDE SEQUENCE [LARGE SCALE GENOMIC DNA]</scope>
    <source>
        <strain evidence="2 3">DSM 100723</strain>
    </source>
</reference>
<gene>
    <name evidence="2" type="ORF">FHX74_000269</name>
</gene>